<keyword evidence="2" id="KW-1133">Transmembrane helix</keyword>
<evidence type="ECO:0000256" key="1">
    <source>
        <dbReference type="SAM" id="MobiDB-lite"/>
    </source>
</evidence>
<dbReference type="GeneID" id="111103966"/>
<reference evidence="5" key="2">
    <citation type="submission" date="2025-08" db="UniProtKB">
        <authorList>
            <consortium name="RefSeq"/>
        </authorList>
    </citation>
    <scope>IDENTIFICATION</scope>
    <source>
        <tissue evidence="5">Whole sample</tissue>
    </source>
</reference>
<sequence length="1003" mass="113063">MTACEVGFGNNCTKQYTIDVKNCSAFLVFKLKPVDSCNTAYCFEYGDECVNDSVSDVMVSFHNITWKKEEINGIVRYDPSINLLCSFTPSADDTLLYHIDWYVDNDIVIRGQTVDKTSLQDAILSAEDLNNKNKKINSWIHCVVGAKAARNKFPCFTEPSELFFAGIEILNETVTLERNKEETIAFRQTIPLVSPTLDIFGIQQPIEVRVDLSFPGNIENQCKGLGGIARECEKKLQIFTYNETHMYDDPSNWNTVYNIKLHSTDGSNYYLSNRRLVLRLKTNSVEGQGAQIFSNVNLHDVNVNVIENNTAWKGKCCSSYADPHQSTFDGYRYECQDIGCIADKTYIFYRNQVHLQEVQVKHRNCWGRRPRCVCAVAVRAGQDVFVIDGCNGMQYINFPLCNENSLKVIKETDKVYKVYFPTGTFVKIFLYNYASQSFYINLEVYPTVADVSRTDGLCGVVDGDKTNDLRRKDGSQDDINSYDYHNPPNMFSLSWQSTSTEDLLSMSQTVYDQLTPLSFYFYKLCLCDGEKIACSYKHFDECTSNIGGKEYNCMLHSSSRKRRDLSAASIFQQHDNEYDALLRTKRQTISEEEATNLCENDFQQSEYYNTCLQIVPNFSNETFVNCISDLTVTGEQSLTQLHLDTALGQCQTYILLNSTLQAEHPDITTIIINLCPNNCSNRGVCSGGNCTCDHGFGGSDCSFDVRFPPTITQLSDNGLCDRSEEACEDVTLYGSYFVEKMGTTCNVDRKEINHKNSVISTTSYTTILEERTLFEGYCGLQHGADTPWITKFTFNLSNDDNYYSENFTVYVYNSQCQTIHNDSGNVYFTLQSGYCFISGSCIQSATVKINDSCWQCKSETNVYEWTWDCNMTEISTSSPMTSDSSTVLSTNRVGLSSATTKSTLKISKSDRNMAPNNQEEELAIGIIVLIIAVTIISIIILATAVVMVKKSTKGKQNSRSSISPSFLDLKVIERNMSSKPFFDSEKLPSAQQYAQTNASQASF</sequence>
<keyword evidence="2" id="KW-0812">Transmembrane</keyword>
<reference evidence="4" key="1">
    <citation type="submission" date="2024-06" db="UniProtKB">
        <authorList>
            <consortium name="RefSeq"/>
        </authorList>
    </citation>
    <scope>NUCLEOTIDE SEQUENCE [LARGE SCALE GENOMIC DNA]</scope>
</reference>
<gene>
    <name evidence="5" type="primary">LOC111103966</name>
</gene>
<evidence type="ECO:0000313" key="4">
    <source>
        <dbReference type="Proteomes" id="UP000694844"/>
    </source>
</evidence>
<feature type="domain" description="VWFD" evidence="3">
    <location>
        <begin position="315"/>
        <end position="503"/>
    </location>
</feature>
<evidence type="ECO:0000313" key="5">
    <source>
        <dbReference type="RefSeq" id="XP_022293342.1"/>
    </source>
</evidence>
<dbReference type="Pfam" id="PF26129">
    <property type="entry name" value="Vwde"/>
    <property type="match status" value="1"/>
</dbReference>
<keyword evidence="2" id="KW-0472">Membrane</keyword>
<dbReference type="RefSeq" id="XP_022293342.1">
    <property type="nucleotide sequence ID" value="XM_022437634.1"/>
</dbReference>
<dbReference type="Proteomes" id="UP000694844">
    <property type="component" value="Chromosome 1"/>
</dbReference>
<feature type="region of interest" description="Disordered" evidence="1">
    <location>
        <begin position="982"/>
        <end position="1003"/>
    </location>
</feature>
<name>A0A8B8AP89_CRAVI</name>
<organism evidence="4 5">
    <name type="scientific">Crassostrea virginica</name>
    <name type="common">Eastern oyster</name>
    <dbReference type="NCBI Taxonomy" id="6565"/>
    <lineage>
        <taxon>Eukaryota</taxon>
        <taxon>Metazoa</taxon>
        <taxon>Spiralia</taxon>
        <taxon>Lophotrochozoa</taxon>
        <taxon>Mollusca</taxon>
        <taxon>Bivalvia</taxon>
        <taxon>Autobranchia</taxon>
        <taxon>Pteriomorphia</taxon>
        <taxon>Ostreida</taxon>
        <taxon>Ostreoidea</taxon>
        <taxon>Ostreidae</taxon>
        <taxon>Crassostrea</taxon>
    </lineage>
</organism>
<dbReference type="PROSITE" id="PS51233">
    <property type="entry name" value="VWFD"/>
    <property type="match status" value="1"/>
</dbReference>
<keyword evidence="4" id="KW-1185">Reference proteome</keyword>
<dbReference type="PROSITE" id="PS01186">
    <property type="entry name" value="EGF_2"/>
    <property type="match status" value="1"/>
</dbReference>
<dbReference type="InterPro" id="IPR058727">
    <property type="entry name" value="Helical_Vwde"/>
</dbReference>
<dbReference type="Gene3D" id="2.60.120.260">
    <property type="entry name" value="Galactose-binding domain-like"/>
    <property type="match status" value="1"/>
</dbReference>
<dbReference type="AlphaFoldDB" id="A0A8B8AP89"/>
<dbReference type="KEGG" id="cvn:111103966"/>
<feature type="transmembrane region" description="Helical" evidence="2">
    <location>
        <begin position="922"/>
        <end position="948"/>
    </location>
</feature>
<evidence type="ECO:0000256" key="2">
    <source>
        <dbReference type="SAM" id="Phobius"/>
    </source>
</evidence>
<evidence type="ECO:0000259" key="3">
    <source>
        <dbReference type="PROSITE" id="PS51233"/>
    </source>
</evidence>
<accession>A0A8B8AP89</accession>
<proteinExistence type="predicted"/>
<feature type="compositionally biased region" description="Polar residues" evidence="1">
    <location>
        <begin position="989"/>
        <end position="1003"/>
    </location>
</feature>
<dbReference type="InterPro" id="IPR001846">
    <property type="entry name" value="VWF_type-D"/>
</dbReference>
<dbReference type="Pfam" id="PF00094">
    <property type="entry name" value="VWD"/>
    <property type="match status" value="1"/>
</dbReference>
<dbReference type="PROSITE" id="PS00022">
    <property type="entry name" value="EGF_1"/>
    <property type="match status" value="1"/>
</dbReference>
<dbReference type="OrthoDB" id="18487at2759"/>
<protein>
    <submittedName>
        <fullName evidence="5">von Willebrand factor D and EGF domain-containing protein-like</fullName>
    </submittedName>
</protein>
<dbReference type="InterPro" id="IPR000742">
    <property type="entry name" value="EGF"/>
</dbReference>